<dbReference type="InterPro" id="IPR042115">
    <property type="entry name" value="PriA_3primeBD_sf"/>
</dbReference>
<dbReference type="NCBIfam" id="TIGR00595">
    <property type="entry name" value="priA"/>
    <property type="match status" value="1"/>
</dbReference>
<keyword evidence="6 12" id="KW-0347">Helicase</keyword>
<dbReference type="SUPFAM" id="SSF52540">
    <property type="entry name" value="P-loop containing nucleoside triphosphate hydrolases"/>
    <property type="match status" value="1"/>
</dbReference>
<comment type="catalytic activity">
    <reaction evidence="12">
        <text>Couples ATP hydrolysis with the unwinding of duplex DNA by translocating in the 3'-5' direction.</text>
        <dbReference type="EC" id="5.6.2.4"/>
    </reaction>
</comment>
<dbReference type="InterPro" id="IPR001650">
    <property type="entry name" value="Helicase_C-like"/>
</dbReference>
<evidence type="ECO:0000256" key="6">
    <source>
        <dbReference type="ARBA" id="ARBA00022806"/>
    </source>
</evidence>
<evidence type="ECO:0000256" key="3">
    <source>
        <dbReference type="ARBA" id="ARBA00022723"/>
    </source>
</evidence>
<dbReference type="PROSITE" id="PS51192">
    <property type="entry name" value="HELICASE_ATP_BIND_1"/>
    <property type="match status" value="1"/>
</dbReference>
<evidence type="ECO:0000256" key="12">
    <source>
        <dbReference type="HAMAP-Rule" id="MF_00983"/>
    </source>
</evidence>
<feature type="domain" description="Helicase C-terminal" evidence="14">
    <location>
        <begin position="518"/>
        <end position="675"/>
    </location>
</feature>
<name>A0AAE4FSX6_9CYAN</name>
<dbReference type="GO" id="GO:0003677">
    <property type="term" value="F:DNA binding"/>
    <property type="evidence" value="ECO:0007669"/>
    <property type="project" value="UniProtKB-UniRule"/>
</dbReference>
<dbReference type="EC" id="5.6.2.4" evidence="12"/>
<dbReference type="InterPro" id="IPR041222">
    <property type="entry name" value="PriA_3primeBD"/>
</dbReference>
<evidence type="ECO:0000259" key="13">
    <source>
        <dbReference type="PROSITE" id="PS51192"/>
    </source>
</evidence>
<organism evidence="15 16">
    <name type="scientific">Pseudocalidococcus azoricus BACA0444</name>
    <dbReference type="NCBI Taxonomy" id="2918990"/>
    <lineage>
        <taxon>Bacteria</taxon>
        <taxon>Bacillati</taxon>
        <taxon>Cyanobacteriota</taxon>
        <taxon>Cyanophyceae</taxon>
        <taxon>Acaryochloridales</taxon>
        <taxon>Thermosynechococcaceae</taxon>
        <taxon>Pseudocalidococcus</taxon>
        <taxon>Pseudocalidococcus azoricus</taxon>
    </lineage>
</organism>
<dbReference type="InterPro" id="IPR005259">
    <property type="entry name" value="PriA"/>
</dbReference>
<reference evidence="16" key="1">
    <citation type="submission" date="2023-07" db="EMBL/GenBank/DDBJ databases">
        <authorList>
            <person name="Luz R."/>
            <person name="Cordeiro R."/>
            <person name="Fonseca A."/>
            <person name="Goncalves V."/>
        </authorList>
    </citation>
    <scope>NUCLEOTIDE SEQUENCE [LARGE SCALE GENOMIC DNA]</scope>
    <source>
        <strain evidence="16">BACA0444</strain>
    </source>
</reference>
<evidence type="ECO:0000256" key="1">
    <source>
        <dbReference type="ARBA" id="ARBA00022515"/>
    </source>
</evidence>
<dbReference type="GO" id="GO:0043138">
    <property type="term" value="F:3'-5' DNA helicase activity"/>
    <property type="evidence" value="ECO:0007669"/>
    <property type="project" value="UniProtKB-EC"/>
</dbReference>
<evidence type="ECO:0000256" key="2">
    <source>
        <dbReference type="ARBA" id="ARBA00022705"/>
    </source>
</evidence>
<dbReference type="InterPro" id="IPR040498">
    <property type="entry name" value="PriA_CRR"/>
</dbReference>
<dbReference type="EMBL" id="JAVMIP010000010">
    <property type="protein sequence ID" value="MDS3861218.1"/>
    <property type="molecule type" value="Genomic_DNA"/>
</dbReference>
<keyword evidence="7 12" id="KW-0862">Zinc</keyword>
<feature type="binding site" evidence="12">
    <location>
        <position position="523"/>
    </location>
    <ligand>
        <name>Zn(2+)</name>
        <dbReference type="ChEBI" id="CHEBI:29105"/>
        <label>1</label>
    </ligand>
</feature>
<dbReference type="PANTHER" id="PTHR30580:SF0">
    <property type="entry name" value="PRIMOSOMAL PROTEIN N"/>
    <property type="match status" value="1"/>
</dbReference>
<evidence type="ECO:0000256" key="11">
    <source>
        <dbReference type="ARBA" id="ARBA00048988"/>
    </source>
</evidence>
<comment type="similarity">
    <text evidence="12">Belongs to the helicase family. PriA subfamily.</text>
</comment>
<keyword evidence="5 12" id="KW-0378">Hydrolase</keyword>
<keyword evidence="8 12" id="KW-0067">ATP-binding</keyword>
<dbReference type="PROSITE" id="PS51194">
    <property type="entry name" value="HELICASE_CTER"/>
    <property type="match status" value="1"/>
</dbReference>
<keyword evidence="9 12" id="KW-0238">DNA-binding</keyword>
<dbReference type="SMART" id="SM00487">
    <property type="entry name" value="DEXDc"/>
    <property type="match status" value="1"/>
</dbReference>
<dbReference type="Proteomes" id="UP001268256">
    <property type="component" value="Unassembled WGS sequence"/>
</dbReference>
<keyword evidence="10 12" id="KW-0413">Isomerase</keyword>
<dbReference type="GO" id="GO:0005524">
    <property type="term" value="F:ATP binding"/>
    <property type="evidence" value="ECO:0007669"/>
    <property type="project" value="UniProtKB-UniRule"/>
</dbReference>
<evidence type="ECO:0000313" key="16">
    <source>
        <dbReference type="Proteomes" id="UP001268256"/>
    </source>
</evidence>
<dbReference type="InterPro" id="IPR027417">
    <property type="entry name" value="P-loop_NTPase"/>
</dbReference>
<evidence type="ECO:0000256" key="8">
    <source>
        <dbReference type="ARBA" id="ARBA00022840"/>
    </source>
</evidence>
<keyword evidence="2 12" id="KW-0235">DNA replication</keyword>
<dbReference type="GO" id="GO:0006302">
    <property type="term" value="P:double-strand break repair"/>
    <property type="evidence" value="ECO:0007669"/>
    <property type="project" value="InterPro"/>
</dbReference>
<evidence type="ECO:0000256" key="9">
    <source>
        <dbReference type="ARBA" id="ARBA00023125"/>
    </source>
</evidence>
<feature type="binding site" evidence="12">
    <location>
        <position position="526"/>
    </location>
    <ligand>
        <name>Zn(2+)</name>
        <dbReference type="ChEBI" id="CHEBI:29105"/>
        <label>1</label>
    </ligand>
</feature>
<dbReference type="GO" id="GO:0006270">
    <property type="term" value="P:DNA replication initiation"/>
    <property type="evidence" value="ECO:0007669"/>
    <property type="project" value="TreeGrafter"/>
</dbReference>
<proteinExistence type="inferred from homology"/>
<accession>A0AAE4FSX6</accession>
<dbReference type="Pfam" id="PF18074">
    <property type="entry name" value="PriA_C"/>
    <property type="match status" value="1"/>
</dbReference>
<keyword evidence="3 12" id="KW-0479">Metal-binding</keyword>
<dbReference type="InterPro" id="IPR014001">
    <property type="entry name" value="Helicase_ATP-bd"/>
</dbReference>
<dbReference type="GO" id="GO:0016787">
    <property type="term" value="F:hydrolase activity"/>
    <property type="evidence" value="ECO:0007669"/>
    <property type="project" value="UniProtKB-KW"/>
</dbReference>
<feature type="binding site" evidence="12">
    <location>
        <position position="488"/>
    </location>
    <ligand>
        <name>Zn(2+)</name>
        <dbReference type="ChEBI" id="CHEBI:29105"/>
        <label>2</label>
    </ligand>
</feature>
<feature type="binding site" evidence="12">
    <location>
        <position position="482"/>
    </location>
    <ligand>
        <name>Zn(2+)</name>
        <dbReference type="ChEBI" id="CHEBI:29105"/>
        <label>1</label>
    </ligand>
</feature>
<feature type="binding site" evidence="12">
    <location>
        <position position="510"/>
    </location>
    <ligand>
        <name>Zn(2+)</name>
        <dbReference type="ChEBI" id="CHEBI:29105"/>
        <label>2</label>
    </ligand>
</feature>
<dbReference type="Pfam" id="PF18319">
    <property type="entry name" value="Zn_ribbon_PriA"/>
    <property type="match status" value="1"/>
</dbReference>
<evidence type="ECO:0000256" key="4">
    <source>
        <dbReference type="ARBA" id="ARBA00022741"/>
    </source>
</evidence>
<dbReference type="FunFam" id="3.40.50.300:FF:000489">
    <property type="entry name" value="Primosome assembly protein PriA"/>
    <property type="match status" value="1"/>
</dbReference>
<comment type="catalytic activity">
    <reaction evidence="11 12">
        <text>ATP + H2O = ADP + phosphate + H(+)</text>
        <dbReference type="Rhea" id="RHEA:13065"/>
        <dbReference type="ChEBI" id="CHEBI:15377"/>
        <dbReference type="ChEBI" id="CHEBI:15378"/>
        <dbReference type="ChEBI" id="CHEBI:30616"/>
        <dbReference type="ChEBI" id="CHEBI:43474"/>
        <dbReference type="ChEBI" id="CHEBI:456216"/>
        <dbReference type="EC" id="5.6.2.4"/>
    </reaction>
</comment>
<evidence type="ECO:0000313" key="15">
    <source>
        <dbReference type="EMBL" id="MDS3861218.1"/>
    </source>
</evidence>
<feature type="domain" description="Helicase ATP-binding" evidence="13">
    <location>
        <begin position="251"/>
        <end position="418"/>
    </location>
</feature>
<dbReference type="Pfam" id="PF00271">
    <property type="entry name" value="Helicase_C"/>
    <property type="match status" value="1"/>
</dbReference>
<comment type="cofactor">
    <cofactor evidence="12">
        <name>Zn(2+)</name>
        <dbReference type="ChEBI" id="CHEBI:29105"/>
    </cofactor>
    <text evidence="12">Binds 2 zinc ions per subunit.</text>
</comment>
<dbReference type="Pfam" id="PF17764">
    <property type="entry name" value="PriA_3primeBD"/>
    <property type="match status" value="1"/>
</dbReference>
<gene>
    <name evidence="12 15" type="primary">priA</name>
    <name evidence="15" type="ORF">RIF25_10410</name>
</gene>
<dbReference type="GO" id="GO:1990077">
    <property type="term" value="C:primosome complex"/>
    <property type="evidence" value="ECO:0007669"/>
    <property type="project" value="UniProtKB-UniRule"/>
</dbReference>
<dbReference type="NCBIfam" id="NF004066">
    <property type="entry name" value="PRK05580.1-3"/>
    <property type="match status" value="1"/>
</dbReference>
<sequence length="781" mass="87195">MVQPGDLVTVPFGPGQVGGIVIGLLDQPPPDLSPEQIRPITEVIQPRFFSPSYWQLLERTAAYYYTPLVQVLRTALPPGLLQRSQRRICLRLPLPSQTIALSPKAQQLLTLLQASPTGDYSWRYIQQKIPRAQAPLAELLKQGLVNSYLRPPSPPQAKEQQAVILIQASGEQLTSRQQEILSYLQQSGGELWLQDFLQACQTSKATLNTLQQKGYVTITLRQKLRLEQGLATAAMIPKTLTSDQSQALGQINATTESQTFLLHGVTGSGKTEVYIQAIRPRLAEGQSALVLVPEIGLTPQMLDRFQAIFGEQVLVYHSALSEGERYDTWRQLLLEEPRLVIGTRSAIFLPLHNLGILVLDEEHDSGYKQEQPPPCYHARTLAQWRSELENCPLILGSATPSLATWQQRLEDKLTYLPLPQRIQARPLPPIEIVDLRDELHQGNRSMFSRTLFSALENLPTSSQALLFIHRRGHSTFVSCRSCGTALECPHCSVSLTYHWPDPQQAPVLRCHYCNFSRPQPQQCPSCQSPYLKPFGGGTQRAVQELNERLPDLKVIRFDSDTTQRKGSHRQLLEAFTRQEAQVMIGTQMLTKGMDIANVNLVGILTADGLLHFADFQAGERTFQTLTQVAGRAGRGDKPGRVILQTYTPEHPVIQAVQAYAYGDFAADELQQRQALNYPPYGQLLLIRLSSPDPQAVALAAQTVSTHCQQLNGLDSSEVDILGPAPAPILKVAQRYRWQILLKFNHRQSGQCPPFPLDVNALRQLCPGHVRLGLDVDPQNFF</sequence>
<dbReference type="GO" id="GO:0006310">
    <property type="term" value="P:DNA recombination"/>
    <property type="evidence" value="ECO:0007669"/>
    <property type="project" value="InterPro"/>
</dbReference>
<dbReference type="InterPro" id="IPR041236">
    <property type="entry name" value="PriA_C"/>
</dbReference>
<evidence type="ECO:0000256" key="10">
    <source>
        <dbReference type="ARBA" id="ARBA00023235"/>
    </source>
</evidence>
<feature type="binding site" evidence="12">
    <location>
        <position position="491"/>
    </location>
    <ligand>
        <name>Zn(2+)</name>
        <dbReference type="ChEBI" id="CHEBI:29105"/>
        <label>2</label>
    </ligand>
</feature>
<dbReference type="GO" id="GO:0006269">
    <property type="term" value="P:DNA replication, synthesis of primer"/>
    <property type="evidence" value="ECO:0007669"/>
    <property type="project" value="UniProtKB-KW"/>
</dbReference>
<evidence type="ECO:0000259" key="14">
    <source>
        <dbReference type="PROSITE" id="PS51194"/>
    </source>
</evidence>
<feature type="binding site" evidence="12">
    <location>
        <position position="513"/>
    </location>
    <ligand>
        <name>Zn(2+)</name>
        <dbReference type="ChEBI" id="CHEBI:29105"/>
        <label>2</label>
    </ligand>
</feature>
<dbReference type="Gene3D" id="3.40.1440.60">
    <property type="entry name" value="PriA, 3(prime) DNA-binding domain"/>
    <property type="match status" value="1"/>
</dbReference>
<dbReference type="Pfam" id="PF00270">
    <property type="entry name" value="DEAD"/>
    <property type="match status" value="1"/>
</dbReference>
<keyword evidence="1 12" id="KW-0639">Primosome</keyword>
<comment type="subunit">
    <text evidence="12">Component of the replication restart primosome.</text>
</comment>
<dbReference type="InterPro" id="IPR011545">
    <property type="entry name" value="DEAD/DEAH_box_helicase_dom"/>
</dbReference>
<dbReference type="PANTHER" id="PTHR30580">
    <property type="entry name" value="PRIMOSOMAL PROTEIN N"/>
    <property type="match status" value="1"/>
</dbReference>
<dbReference type="CDD" id="cd18804">
    <property type="entry name" value="SF2_C_priA"/>
    <property type="match status" value="1"/>
</dbReference>
<dbReference type="Gene3D" id="3.40.50.300">
    <property type="entry name" value="P-loop containing nucleotide triphosphate hydrolases"/>
    <property type="match status" value="2"/>
</dbReference>
<evidence type="ECO:0000256" key="7">
    <source>
        <dbReference type="ARBA" id="ARBA00022833"/>
    </source>
</evidence>
<dbReference type="SMART" id="SM00490">
    <property type="entry name" value="HELICc"/>
    <property type="match status" value="1"/>
</dbReference>
<feature type="binding site" evidence="12">
    <location>
        <position position="479"/>
    </location>
    <ligand>
        <name>Zn(2+)</name>
        <dbReference type="ChEBI" id="CHEBI:29105"/>
        <label>1</label>
    </ligand>
</feature>
<comment type="caution">
    <text evidence="15">The sequence shown here is derived from an EMBL/GenBank/DDBJ whole genome shotgun (WGS) entry which is preliminary data.</text>
</comment>
<keyword evidence="16" id="KW-1185">Reference proteome</keyword>
<protein>
    <recommendedName>
        <fullName evidence="12">Replication restart protein PriA</fullName>
    </recommendedName>
    <alternativeName>
        <fullName evidence="12">ATP-dependent DNA helicase PriA</fullName>
        <ecNumber evidence="12">5.6.2.4</ecNumber>
    </alternativeName>
    <alternativeName>
        <fullName evidence="12">DNA 3'-5' helicase PriA</fullName>
    </alternativeName>
</protein>
<dbReference type="HAMAP" id="MF_00983">
    <property type="entry name" value="PriA"/>
    <property type="match status" value="1"/>
</dbReference>
<keyword evidence="4 12" id="KW-0547">Nucleotide-binding</keyword>
<evidence type="ECO:0000256" key="5">
    <source>
        <dbReference type="ARBA" id="ARBA00022801"/>
    </source>
</evidence>
<dbReference type="AlphaFoldDB" id="A0AAE4FSX6"/>
<comment type="function">
    <text evidence="12">Initiates the restart of stalled replication forks, which reloads the replicative helicase on sites other than the origin of replication. Recognizes and binds to abandoned replication forks and remodels them to uncover a helicase loading site. Promotes assembly of the primosome at these replication forks.</text>
</comment>
<dbReference type="CDD" id="cd17929">
    <property type="entry name" value="DEXHc_priA"/>
    <property type="match status" value="1"/>
</dbReference>
<dbReference type="GO" id="GO:0008270">
    <property type="term" value="F:zinc ion binding"/>
    <property type="evidence" value="ECO:0007669"/>
    <property type="project" value="UniProtKB-UniRule"/>
</dbReference>